<dbReference type="GO" id="GO:0005634">
    <property type="term" value="C:nucleus"/>
    <property type="evidence" value="ECO:0007669"/>
    <property type="project" value="TreeGrafter"/>
</dbReference>
<reference evidence="3 4" key="1">
    <citation type="journal article" date="2014" name="Genome Biol. Evol.">
        <title>Comparative genomics and transcriptomics analyses reveal divergent lifestyle features of nematode endoparasitic fungus Hirsutella minnesotensis.</title>
        <authorList>
            <person name="Lai Y."/>
            <person name="Liu K."/>
            <person name="Zhang X."/>
            <person name="Zhang X."/>
            <person name="Li K."/>
            <person name="Wang N."/>
            <person name="Shu C."/>
            <person name="Wu Y."/>
            <person name="Wang C."/>
            <person name="Bushley K.E."/>
            <person name="Xiang M."/>
            <person name="Liu X."/>
        </authorList>
    </citation>
    <scope>NUCLEOTIDE SEQUENCE [LARGE SCALE GENOMIC DNA]</scope>
    <source>
        <strain evidence="3 4">3608</strain>
    </source>
</reference>
<feature type="domain" description="HTH CENPB-type" evidence="2">
    <location>
        <begin position="77"/>
        <end position="147"/>
    </location>
</feature>
<gene>
    <name evidence="3" type="ORF">HIM_10272</name>
</gene>
<dbReference type="InterPro" id="IPR050863">
    <property type="entry name" value="CenT-Element_Derived"/>
</dbReference>
<name>A0A0F7ZRW9_9HYPO</name>
<evidence type="ECO:0000256" key="1">
    <source>
        <dbReference type="ARBA" id="ARBA00023125"/>
    </source>
</evidence>
<evidence type="ECO:0000313" key="3">
    <source>
        <dbReference type="EMBL" id="KJZ70343.1"/>
    </source>
</evidence>
<evidence type="ECO:0000313" key="4">
    <source>
        <dbReference type="Proteomes" id="UP000054481"/>
    </source>
</evidence>
<dbReference type="EMBL" id="KQ030632">
    <property type="protein sequence ID" value="KJZ70343.1"/>
    <property type="molecule type" value="Genomic_DNA"/>
</dbReference>
<keyword evidence="1" id="KW-0238">DNA-binding</keyword>
<dbReference type="PROSITE" id="PS51253">
    <property type="entry name" value="HTH_CENPB"/>
    <property type="match status" value="1"/>
</dbReference>
<dbReference type="PANTHER" id="PTHR19303">
    <property type="entry name" value="TRANSPOSON"/>
    <property type="match status" value="1"/>
</dbReference>
<accession>A0A0F7ZRW9</accession>
<dbReference type="GO" id="GO:0003677">
    <property type="term" value="F:DNA binding"/>
    <property type="evidence" value="ECO:0007669"/>
    <property type="project" value="UniProtKB-KW"/>
</dbReference>
<sequence>MSSLSQQLTAIERWIDSATGKPVFSRNTAENVESRTVAAAELFHENFYPTIKAASDAFGVPYLRLRSRIRGHHPVARNGGNRTLLGPEEEQEILCWAHRRITQGHHIQRRALQHHANAILKAKGVKATASRTWAWRFLKRWDGFFHCRKSATRDAKRKAMEDRARIEAFFNGWFTFLRDHDIPLEAISANGRSIPSFLILPGVNIPVRWVDNDLDDNTIITTSPKGYINDIIAIEWIKHFEQHTRPASGKRVLLMDGCDNHFTDEIFHFCSNHGIELFPLPPHLTHCLQPLDVGVFGPYKHWHQQVLYREIADGATDFNKTDFLYHLQEIRNRTFKKATILSAWEKCGLFPFDPNVVLDKLQDALSSLTQEIDESELPGFINPTVEPNKAEEEYYNDTDDYLAGAGRRTEGVISPSQLTPTLRTPRQRRQFDWNDATTPRLSIVEIRQYERYVKLRMEASMISYLPMTPTVSRVHEKACKAANTLAINGITAIAEMRRLEEKQLKRAARQERTQIVGKYGPLSVGDARLRVARDEYRRRAAQEEEDRRMKKKAAREEATFVKRWNRDCRGMVRYSITKTKPRQHAEQGGWLKSDRRAYLDSAKLMCSCYRFIRELRYLRDDHDALEQWCDEPQRRRGAYRRWLHTEPLKRPRPGGNAFTWPDYYDDNVIQAASALVVQESQDRADQRQALSFEADGLEITAIEVVSSGGGEFEVIKEEGDIGDVIQCSLPLPQRRNGDSIMISDN</sequence>
<dbReference type="Proteomes" id="UP000054481">
    <property type="component" value="Unassembled WGS sequence"/>
</dbReference>
<organism evidence="3 4">
    <name type="scientific">Hirsutella minnesotensis 3608</name>
    <dbReference type="NCBI Taxonomy" id="1043627"/>
    <lineage>
        <taxon>Eukaryota</taxon>
        <taxon>Fungi</taxon>
        <taxon>Dikarya</taxon>
        <taxon>Ascomycota</taxon>
        <taxon>Pezizomycotina</taxon>
        <taxon>Sordariomycetes</taxon>
        <taxon>Hypocreomycetidae</taxon>
        <taxon>Hypocreales</taxon>
        <taxon>Ophiocordycipitaceae</taxon>
        <taxon>Hirsutella</taxon>
    </lineage>
</organism>
<dbReference type="Pfam" id="PF03221">
    <property type="entry name" value="HTH_Tnp_Tc5"/>
    <property type="match status" value="1"/>
</dbReference>
<dbReference type="InterPro" id="IPR006600">
    <property type="entry name" value="HTH_CenpB_DNA-bd_dom"/>
</dbReference>
<protein>
    <recommendedName>
        <fullName evidence="2">HTH CENPB-type domain-containing protein</fullName>
    </recommendedName>
</protein>
<dbReference type="InterPro" id="IPR004875">
    <property type="entry name" value="DDE_SF_endonuclease_dom"/>
</dbReference>
<dbReference type="OrthoDB" id="5014592at2759"/>
<dbReference type="PANTHER" id="PTHR19303:SF74">
    <property type="entry name" value="POGO TRANSPOSABLE ELEMENT WITH KRAB DOMAIN"/>
    <property type="match status" value="1"/>
</dbReference>
<dbReference type="Pfam" id="PF03184">
    <property type="entry name" value="DDE_1"/>
    <property type="match status" value="1"/>
</dbReference>
<evidence type="ECO:0000259" key="2">
    <source>
        <dbReference type="PROSITE" id="PS51253"/>
    </source>
</evidence>
<keyword evidence="4" id="KW-1185">Reference proteome</keyword>
<proteinExistence type="predicted"/>
<dbReference type="AlphaFoldDB" id="A0A0F7ZRW9"/>